<evidence type="ECO:0000256" key="6">
    <source>
        <dbReference type="ARBA" id="ARBA00022603"/>
    </source>
</evidence>
<reference evidence="10 11" key="1">
    <citation type="journal article" date="2012" name="J. Bacteriol.">
        <title>Genome Sequence of the Protease-Producing Bacterium Rheinheimera nanhaiensis E407-8T, Isolated from Deep-Sea Sediment of the South China Sea.</title>
        <authorList>
            <person name="Zhang X.-Y."/>
            <person name="Zhang Y.-J."/>
            <person name="Qin Q.-L."/>
            <person name="Xie B.-B."/>
            <person name="Chen X.-L."/>
            <person name="Zhou B.-C."/>
            <person name="Zhang Y.-Z."/>
        </authorList>
    </citation>
    <scope>NUCLEOTIDE SEQUENCE [LARGE SCALE GENOMIC DNA]</scope>
    <source>
        <strain evidence="10 11">E407-8</strain>
    </source>
</reference>
<comment type="catalytic activity">
    <reaction evidence="1 9">
        <text>S-adenosyl-L-methionine + a thiopurine = S-adenosyl-L-homocysteine + a thiopurine S-methylether.</text>
        <dbReference type="EC" id="2.1.1.67"/>
    </reaction>
</comment>
<evidence type="ECO:0000256" key="2">
    <source>
        <dbReference type="ARBA" id="ARBA00004496"/>
    </source>
</evidence>
<dbReference type="PIRSF" id="PIRSF023956">
    <property type="entry name" value="Thiopurine_S-methyltransferase"/>
    <property type="match status" value="1"/>
</dbReference>
<evidence type="ECO:0000256" key="5">
    <source>
        <dbReference type="ARBA" id="ARBA00022490"/>
    </source>
</evidence>
<feature type="binding site" evidence="9">
    <location>
        <position position="10"/>
    </location>
    <ligand>
        <name>S-adenosyl-L-methionine</name>
        <dbReference type="ChEBI" id="CHEBI:59789"/>
    </ligand>
</feature>
<dbReference type="FunFam" id="3.40.50.150:FF:000101">
    <property type="entry name" value="Thiopurine S-methyltransferase"/>
    <property type="match status" value="1"/>
</dbReference>
<dbReference type="InterPro" id="IPR025835">
    <property type="entry name" value="Thiopurine_S-MeTrfase"/>
</dbReference>
<sequence>MDTDFWLARWQNNELGFQLDQVHPLLQQCLEQVLDQHKRVLVPLCGKSLDMCYLATFLPVSGVELSQIACDDFFSAYQQPYQLLCAPSFRCYMSERITLWQGDFFALSPVELEGASLVYDRAALIALPEQMRQQYAAKLRQLLPAGSTMLLISLEYPQHEKQGPPFSVTAAEIGQLFPGSDIELLAELEQTGKGFARRRFVTSYLIERAYRIRLP</sequence>
<keyword evidence="6 9" id="KW-0489">Methyltransferase</keyword>
<keyword evidence="8 9" id="KW-0949">S-adenosyl-L-methionine</keyword>
<dbReference type="InterPro" id="IPR008854">
    <property type="entry name" value="TPMT"/>
</dbReference>
<dbReference type="GO" id="GO:0008119">
    <property type="term" value="F:thiopurine S-methyltransferase activity"/>
    <property type="evidence" value="ECO:0007669"/>
    <property type="project" value="UniProtKB-UniRule"/>
</dbReference>
<dbReference type="PROSITE" id="PS51585">
    <property type="entry name" value="SAM_MT_TPMT"/>
    <property type="match status" value="1"/>
</dbReference>
<comment type="subcellular location">
    <subcellularLocation>
        <location evidence="2 9">Cytoplasm</location>
    </subcellularLocation>
</comment>
<feature type="binding site" evidence="9">
    <location>
        <position position="44"/>
    </location>
    <ligand>
        <name>S-adenosyl-L-methionine</name>
        <dbReference type="ChEBI" id="CHEBI:59789"/>
    </ligand>
</feature>
<organism evidence="10 11">
    <name type="scientific">Rheinheimera nanhaiensis E407-8</name>
    <dbReference type="NCBI Taxonomy" id="562729"/>
    <lineage>
        <taxon>Bacteria</taxon>
        <taxon>Pseudomonadati</taxon>
        <taxon>Pseudomonadota</taxon>
        <taxon>Gammaproteobacteria</taxon>
        <taxon>Chromatiales</taxon>
        <taxon>Chromatiaceae</taxon>
        <taxon>Rheinheimera</taxon>
    </lineage>
</organism>
<dbReference type="Gene3D" id="3.40.50.150">
    <property type="entry name" value="Vaccinia Virus protein VP39"/>
    <property type="match status" value="1"/>
</dbReference>
<keyword evidence="5 9" id="KW-0963">Cytoplasm</keyword>
<feature type="binding site" evidence="9">
    <location>
        <position position="121"/>
    </location>
    <ligand>
        <name>S-adenosyl-L-methionine</name>
        <dbReference type="ChEBI" id="CHEBI:59789"/>
    </ligand>
</feature>
<protein>
    <recommendedName>
        <fullName evidence="4 9">Thiopurine S-methyltransferase</fullName>
        <ecNumber evidence="4 9">2.1.1.67</ecNumber>
    </recommendedName>
    <alternativeName>
        <fullName evidence="9">Thiopurine methyltransferase</fullName>
    </alternativeName>
</protein>
<keyword evidence="7 9" id="KW-0808">Transferase</keyword>
<evidence type="ECO:0000256" key="7">
    <source>
        <dbReference type="ARBA" id="ARBA00022679"/>
    </source>
</evidence>
<dbReference type="OrthoDB" id="9778208at2"/>
<comment type="similarity">
    <text evidence="3 9">Belongs to the class I-like SAM-binding methyltransferase superfamily. TPMT family.</text>
</comment>
<accession>I1DX22</accession>
<feature type="binding site" evidence="9">
    <location>
        <position position="64"/>
    </location>
    <ligand>
        <name>S-adenosyl-L-methionine</name>
        <dbReference type="ChEBI" id="CHEBI:59789"/>
    </ligand>
</feature>
<comment type="caution">
    <text evidence="10">The sequence shown here is derived from an EMBL/GenBank/DDBJ whole genome shotgun (WGS) entry which is preliminary data.</text>
</comment>
<dbReference type="RefSeq" id="WP_008220411.1">
    <property type="nucleotide sequence ID" value="NZ_BAFK01000007.1"/>
</dbReference>
<evidence type="ECO:0000256" key="1">
    <source>
        <dbReference type="ARBA" id="ARBA00000903"/>
    </source>
</evidence>
<dbReference type="Proteomes" id="UP000004374">
    <property type="component" value="Unassembled WGS sequence"/>
</dbReference>
<dbReference type="EMBL" id="BAFK01000007">
    <property type="protein sequence ID" value="GAB58600.1"/>
    <property type="molecule type" value="Genomic_DNA"/>
</dbReference>
<evidence type="ECO:0000313" key="11">
    <source>
        <dbReference type="Proteomes" id="UP000004374"/>
    </source>
</evidence>
<gene>
    <name evidence="9 10" type="primary">tpm</name>
    <name evidence="10" type="ORF">RNAN_1580</name>
</gene>
<evidence type="ECO:0000256" key="3">
    <source>
        <dbReference type="ARBA" id="ARBA00008145"/>
    </source>
</evidence>
<dbReference type="Pfam" id="PF05724">
    <property type="entry name" value="TPMT"/>
    <property type="match status" value="1"/>
</dbReference>
<dbReference type="GO" id="GO:0005737">
    <property type="term" value="C:cytoplasm"/>
    <property type="evidence" value="ECO:0007669"/>
    <property type="project" value="UniProtKB-SubCell"/>
</dbReference>
<keyword evidence="11" id="KW-1185">Reference proteome</keyword>
<evidence type="ECO:0000313" key="10">
    <source>
        <dbReference type="EMBL" id="GAB58600.1"/>
    </source>
</evidence>
<dbReference type="PANTHER" id="PTHR10259:SF11">
    <property type="entry name" value="THIOPURINE S-METHYLTRANSFERASE"/>
    <property type="match status" value="1"/>
</dbReference>
<dbReference type="EC" id="2.1.1.67" evidence="4 9"/>
<name>I1DX22_9GAMM</name>
<dbReference type="AlphaFoldDB" id="I1DX22"/>
<proteinExistence type="inferred from homology"/>
<evidence type="ECO:0000256" key="8">
    <source>
        <dbReference type="ARBA" id="ARBA00022691"/>
    </source>
</evidence>
<dbReference type="NCBIfam" id="NF009732">
    <property type="entry name" value="PRK13255.1"/>
    <property type="match status" value="1"/>
</dbReference>
<dbReference type="InterPro" id="IPR029063">
    <property type="entry name" value="SAM-dependent_MTases_sf"/>
</dbReference>
<dbReference type="HAMAP" id="MF_00812">
    <property type="entry name" value="Thiopur_methtran"/>
    <property type="match status" value="1"/>
</dbReference>
<evidence type="ECO:0000256" key="4">
    <source>
        <dbReference type="ARBA" id="ARBA00011905"/>
    </source>
</evidence>
<dbReference type="GO" id="GO:0032259">
    <property type="term" value="P:methylation"/>
    <property type="evidence" value="ECO:0007669"/>
    <property type="project" value="UniProtKB-KW"/>
</dbReference>
<dbReference type="STRING" id="562729.RNAN_1580"/>
<dbReference type="PANTHER" id="PTHR10259">
    <property type="entry name" value="THIOPURINE S-METHYLTRANSFERASE"/>
    <property type="match status" value="1"/>
</dbReference>
<dbReference type="SUPFAM" id="SSF53335">
    <property type="entry name" value="S-adenosyl-L-methionine-dependent methyltransferases"/>
    <property type="match status" value="1"/>
</dbReference>
<evidence type="ECO:0000256" key="9">
    <source>
        <dbReference type="HAMAP-Rule" id="MF_00812"/>
    </source>
</evidence>